<dbReference type="Gene3D" id="3.90.1150.10">
    <property type="entry name" value="Aspartate Aminotransferase, domain 1"/>
    <property type="match status" value="1"/>
</dbReference>
<dbReference type="InterPro" id="IPR049704">
    <property type="entry name" value="Aminotrans_3_PPA_site"/>
</dbReference>
<keyword evidence="4 5" id="KW-0663">Pyridoxal phosphate</keyword>
<dbReference type="PANTHER" id="PTHR11986:SF79">
    <property type="entry name" value="ACETYLORNITHINE AMINOTRANSFERASE, MITOCHONDRIAL"/>
    <property type="match status" value="1"/>
</dbReference>
<evidence type="ECO:0000256" key="5">
    <source>
        <dbReference type="RuleBase" id="RU003560"/>
    </source>
</evidence>
<dbReference type="RefSeq" id="WP_120259536.1">
    <property type="nucleotide sequence ID" value="NZ_RAPY01000002.1"/>
</dbReference>
<protein>
    <submittedName>
        <fullName evidence="6">Acetylornithine aminotransferase</fullName>
    </submittedName>
</protein>
<evidence type="ECO:0000313" key="7">
    <source>
        <dbReference type="Proteomes" id="UP000286246"/>
    </source>
</evidence>
<accession>A0A420B761</accession>
<comment type="similarity">
    <text evidence="5">Belongs to the class-III pyridoxal-phosphate-dependent aminotransferase family.</text>
</comment>
<sequence>MKPFPVFEKLDIQIERAAGCFVYDHQQEAYLDMYGGHAVVAVGHTHPHVVDSTLQQLGKIGFYSNTIYNDLQHQLAHQLGLMSGYTDYAVFFSNSGAEANENALKLASFFTGRKKVLSLSNAFHGRTSGAVSATDNTSLRAVVNDNSPYFFSPFNELSSLRKQLETEAYCAVIMEPIQGVGGIQVATDEFLQEVRAICTKTGTLLILDEIQSGYGRTGKFFAHQHAGIKGDLVTVAKGIANGFPMAATIISPTINPLMGQLGTTFGGNHLACATALAVLEVLRDEKLIDNAAQVGGFLISELKDIAAVAEVRGKGLMIGVEFDADIQQLRQELLFDEKIFTGYAGAYTLRLLPPLSFTMEHAQIFLRSLKKLLEKNSRYFQNRSYHMG</sequence>
<dbReference type="GO" id="GO:0008483">
    <property type="term" value="F:transaminase activity"/>
    <property type="evidence" value="ECO:0007669"/>
    <property type="project" value="UniProtKB-KW"/>
</dbReference>
<evidence type="ECO:0000256" key="2">
    <source>
        <dbReference type="ARBA" id="ARBA00022576"/>
    </source>
</evidence>
<evidence type="ECO:0000313" key="6">
    <source>
        <dbReference type="EMBL" id="RKE52502.1"/>
    </source>
</evidence>
<name>A0A420B761_SPHD1</name>
<dbReference type="Proteomes" id="UP000286246">
    <property type="component" value="Unassembled WGS sequence"/>
</dbReference>
<reference evidence="6 7" key="1">
    <citation type="submission" date="2018-09" db="EMBL/GenBank/DDBJ databases">
        <title>Genomic Encyclopedia of Type Strains, Phase III (KMG-III): the genomes of soil and plant-associated and newly described type strains.</title>
        <authorList>
            <person name="Whitman W."/>
        </authorList>
    </citation>
    <scope>NUCLEOTIDE SEQUENCE [LARGE SCALE GENOMIC DNA]</scope>
    <source>
        <strain evidence="6 7">CECT 7938</strain>
    </source>
</reference>
<dbReference type="PIRSF" id="PIRSF000521">
    <property type="entry name" value="Transaminase_4ab_Lys_Orn"/>
    <property type="match status" value="1"/>
</dbReference>
<dbReference type="InterPro" id="IPR050103">
    <property type="entry name" value="Class-III_PLP-dep_AT"/>
</dbReference>
<dbReference type="GO" id="GO:0042802">
    <property type="term" value="F:identical protein binding"/>
    <property type="evidence" value="ECO:0007669"/>
    <property type="project" value="TreeGrafter"/>
</dbReference>
<keyword evidence="7" id="KW-1185">Reference proteome</keyword>
<dbReference type="GO" id="GO:0030170">
    <property type="term" value="F:pyridoxal phosphate binding"/>
    <property type="evidence" value="ECO:0007669"/>
    <property type="project" value="InterPro"/>
</dbReference>
<keyword evidence="2 6" id="KW-0032">Aminotransferase</keyword>
<proteinExistence type="inferred from homology"/>
<dbReference type="SUPFAM" id="SSF53383">
    <property type="entry name" value="PLP-dependent transferases"/>
    <property type="match status" value="1"/>
</dbReference>
<dbReference type="AlphaFoldDB" id="A0A420B761"/>
<gene>
    <name evidence="6" type="ORF">DFQ12_2742</name>
</gene>
<dbReference type="InterPro" id="IPR015421">
    <property type="entry name" value="PyrdxlP-dep_Trfase_major"/>
</dbReference>
<evidence type="ECO:0000256" key="4">
    <source>
        <dbReference type="ARBA" id="ARBA00022898"/>
    </source>
</evidence>
<organism evidence="6 7">
    <name type="scientific">Sphingobacterium detergens</name>
    <dbReference type="NCBI Taxonomy" id="1145106"/>
    <lineage>
        <taxon>Bacteria</taxon>
        <taxon>Pseudomonadati</taxon>
        <taxon>Bacteroidota</taxon>
        <taxon>Sphingobacteriia</taxon>
        <taxon>Sphingobacteriales</taxon>
        <taxon>Sphingobacteriaceae</taxon>
        <taxon>Sphingobacterium</taxon>
    </lineage>
</organism>
<dbReference type="EMBL" id="RAPY01000002">
    <property type="protein sequence ID" value="RKE52502.1"/>
    <property type="molecule type" value="Genomic_DNA"/>
</dbReference>
<dbReference type="OrthoDB" id="9801052at2"/>
<dbReference type="CDD" id="cd00610">
    <property type="entry name" value="OAT_like"/>
    <property type="match status" value="1"/>
</dbReference>
<dbReference type="PROSITE" id="PS00600">
    <property type="entry name" value="AA_TRANSFER_CLASS_3"/>
    <property type="match status" value="1"/>
</dbReference>
<comment type="caution">
    <text evidence="6">The sequence shown here is derived from an EMBL/GenBank/DDBJ whole genome shotgun (WGS) entry which is preliminary data.</text>
</comment>
<dbReference type="Pfam" id="PF00202">
    <property type="entry name" value="Aminotran_3"/>
    <property type="match status" value="1"/>
</dbReference>
<evidence type="ECO:0000256" key="1">
    <source>
        <dbReference type="ARBA" id="ARBA00001933"/>
    </source>
</evidence>
<dbReference type="PANTHER" id="PTHR11986">
    <property type="entry name" value="AMINOTRANSFERASE CLASS III"/>
    <property type="match status" value="1"/>
</dbReference>
<dbReference type="FunFam" id="3.40.640.10:FF:000100">
    <property type="entry name" value="Putative acetylornithine aminotransferase"/>
    <property type="match status" value="1"/>
</dbReference>
<keyword evidence="3 6" id="KW-0808">Transferase</keyword>
<dbReference type="InterPro" id="IPR015422">
    <property type="entry name" value="PyrdxlP-dep_Trfase_small"/>
</dbReference>
<dbReference type="InterPro" id="IPR015424">
    <property type="entry name" value="PyrdxlP-dep_Trfase"/>
</dbReference>
<comment type="cofactor">
    <cofactor evidence="1">
        <name>pyridoxal 5'-phosphate</name>
        <dbReference type="ChEBI" id="CHEBI:597326"/>
    </cofactor>
</comment>
<evidence type="ECO:0000256" key="3">
    <source>
        <dbReference type="ARBA" id="ARBA00022679"/>
    </source>
</evidence>
<dbReference type="Gene3D" id="3.40.640.10">
    <property type="entry name" value="Type I PLP-dependent aspartate aminotransferase-like (Major domain)"/>
    <property type="match status" value="1"/>
</dbReference>
<dbReference type="InterPro" id="IPR005814">
    <property type="entry name" value="Aminotrans_3"/>
</dbReference>